<accession>A0A481Z9P9</accession>
<dbReference type="Gene3D" id="1.10.620.20">
    <property type="entry name" value="Ribonucleotide Reductase, subunit A"/>
    <property type="match status" value="1"/>
</dbReference>
<evidence type="ECO:0000256" key="3">
    <source>
        <dbReference type="ARBA" id="ARBA00012274"/>
    </source>
</evidence>
<dbReference type="CDD" id="cd01049">
    <property type="entry name" value="RNRR2"/>
    <property type="match status" value="1"/>
</dbReference>
<dbReference type="Pfam" id="PF00268">
    <property type="entry name" value="Ribonuc_red_sm"/>
    <property type="match status" value="1"/>
</dbReference>
<dbReference type="InterPro" id="IPR000358">
    <property type="entry name" value="RNR_small_fam"/>
</dbReference>
<keyword evidence="6" id="KW-0472">Membrane</keyword>
<keyword evidence="6" id="KW-1133">Transmembrane helix</keyword>
<dbReference type="InterPro" id="IPR009078">
    <property type="entry name" value="Ferritin-like_SF"/>
</dbReference>
<evidence type="ECO:0000256" key="4">
    <source>
        <dbReference type="ARBA" id="ARBA00023002"/>
    </source>
</evidence>
<dbReference type="GO" id="GO:0009263">
    <property type="term" value="P:deoxyribonucleotide biosynthetic process"/>
    <property type="evidence" value="ECO:0007669"/>
    <property type="project" value="InterPro"/>
</dbReference>
<evidence type="ECO:0000313" key="7">
    <source>
        <dbReference type="EMBL" id="QBK92205.1"/>
    </source>
</evidence>
<keyword evidence="5" id="KW-0408">Iron</keyword>
<gene>
    <name evidence="7" type="ORF">LCPAC304_05520</name>
</gene>
<dbReference type="PANTHER" id="PTHR23409:SF18">
    <property type="entry name" value="RIBONUCLEOSIDE-DIPHOSPHATE REDUCTASE SUBUNIT M2"/>
    <property type="match status" value="1"/>
</dbReference>
<reference evidence="7" key="1">
    <citation type="journal article" date="2019" name="MBio">
        <title>Virus Genomes from Deep Sea Sediments Expand the Ocean Megavirome and Support Independent Origins of Viral Gigantism.</title>
        <authorList>
            <person name="Backstrom D."/>
            <person name="Yutin N."/>
            <person name="Jorgensen S.L."/>
            <person name="Dharamshi J."/>
            <person name="Homa F."/>
            <person name="Zaremba-Niedwiedzka K."/>
            <person name="Spang A."/>
            <person name="Wolf Y.I."/>
            <person name="Koonin E.V."/>
            <person name="Ettema T.J."/>
        </authorList>
    </citation>
    <scope>NUCLEOTIDE SEQUENCE</scope>
</reference>
<dbReference type="SUPFAM" id="SSF47240">
    <property type="entry name" value="Ferritin-like"/>
    <property type="match status" value="1"/>
</dbReference>
<dbReference type="InterPro" id="IPR033909">
    <property type="entry name" value="RNR_small"/>
</dbReference>
<evidence type="ECO:0000256" key="5">
    <source>
        <dbReference type="ARBA" id="ARBA00023004"/>
    </source>
</evidence>
<comment type="cofactor">
    <cofactor evidence="1">
        <name>Fe cation</name>
        <dbReference type="ChEBI" id="CHEBI:24875"/>
    </cofactor>
</comment>
<evidence type="ECO:0000256" key="2">
    <source>
        <dbReference type="ARBA" id="ARBA00009303"/>
    </source>
</evidence>
<name>A0A481Z9P9_9VIRU</name>
<dbReference type="GO" id="GO:0004748">
    <property type="term" value="F:ribonucleoside-diphosphate reductase activity, thioredoxin disulfide as acceptor"/>
    <property type="evidence" value="ECO:0007669"/>
    <property type="project" value="UniProtKB-EC"/>
</dbReference>
<keyword evidence="6" id="KW-0812">Transmembrane</keyword>
<dbReference type="PANTHER" id="PTHR23409">
    <property type="entry name" value="RIBONUCLEOSIDE-DIPHOSPHATE REDUCTASE SMALL CHAIN"/>
    <property type="match status" value="1"/>
</dbReference>
<dbReference type="InterPro" id="IPR012348">
    <property type="entry name" value="RNR-like"/>
</dbReference>
<comment type="similarity">
    <text evidence="2">Belongs to the ribonucleoside diphosphate reductase small chain family.</text>
</comment>
<evidence type="ECO:0000256" key="6">
    <source>
        <dbReference type="SAM" id="Phobius"/>
    </source>
</evidence>
<sequence>MEDEQYELLLDPKEARLTPLPIKYNDLYAFYELQVATQWTVAHYLDAIEKDREQFGSLDPKIQKVIKGVLSFFAASDGIVNVNLGERFIQEIQVPEALLFLRLQAAMEDVHAILYSKLIEAYVSDEEERRDTFDALDRIPAIKAKGDWARKWIESDKSFAHRLLGFACVEGIYFCGSFCVIFWIMTQNILPGLTTSNEGISRDESLHTAFAVWEYVQYVRNKLSQAEVYEMITEAVDIEIDFINYLLPENLLGMNARLMTQYIRFIADGLLRDLNYAPYYNVEQPFEFMKKQNVSDTRSNFFEVVATTYNQYGVGVDMSKFNMDKVCNTFNVSNSEAYRSYRQDIFVDGIHIHTEYS</sequence>
<keyword evidence="4" id="KW-0560">Oxidoreductase</keyword>
<dbReference type="EMBL" id="MK500569">
    <property type="protein sequence ID" value="QBK92205.1"/>
    <property type="molecule type" value="Genomic_DNA"/>
</dbReference>
<protein>
    <recommendedName>
        <fullName evidence="3">ribonucleoside-diphosphate reductase</fullName>
        <ecNumber evidence="3">1.17.4.1</ecNumber>
    </recommendedName>
</protein>
<evidence type="ECO:0000256" key="1">
    <source>
        <dbReference type="ARBA" id="ARBA00001962"/>
    </source>
</evidence>
<organism evidence="7">
    <name type="scientific">Pithovirus LCPAC304</name>
    <dbReference type="NCBI Taxonomy" id="2506594"/>
    <lineage>
        <taxon>Viruses</taxon>
        <taxon>Pithoviruses</taxon>
    </lineage>
</organism>
<proteinExistence type="inferred from homology"/>
<dbReference type="EC" id="1.17.4.1" evidence="3"/>
<feature type="transmembrane region" description="Helical" evidence="6">
    <location>
        <begin position="163"/>
        <end position="185"/>
    </location>
</feature>
<dbReference type="UniPathway" id="UPA00326"/>